<protein>
    <submittedName>
        <fullName evidence="1">Uncharacterized protein</fullName>
    </submittedName>
</protein>
<reference evidence="1 2" key="2">
    <citation type="journal article" date="2022" name="Mol. Ecol. Resour.">
        <title>The genomes of chicory, endive, great burdock and yacon provide insights into Asteraceae paleo-polyploidization history and plant inulin production.</title>
        <authorList>
            <person name="Fan W."/>
            <person name="Wang S."/>
            <person name="Wang H."/>
            <person name="Wang A."/>
            <person name="Jiang F."/>
            <person name="Liu H."/>
            <person name="Zhao H."/>
            <person name="Xu D."/>
            <person name="Zhang Y."/>
        </authorList>
    </citation>
    <scope>NUCLEOTIDE SEQUENCE [LARGE SCALE GENOMIC DNA]</scope>
    <source>
        <strain evidence="2">cv. Niubang</strain>
    </source>
</reference>
<proteinExistence type="predicted"/>
<evidence type="ECO:0000313" key="2">
    <source>
        <dbReference type="Proteomes" id="UP001055879"/>
    </source>
</evidence>
<dbReference type="Proteomes" id="UP001055879">
    <property type="component" value="Linkage Group LG03"/>
</dbReference>
<evidence type="ECO:0000313" key="1">
    <source>
        <dbReference type="EMBL" id="KAI3745810.1"/>
    </source>
</evidence>
<reference evidence="2" key="1">
    <citation type="journal article" date="2022" name="Mol. Ecol. Resour.">
        <title>The genomes of chicory, endive, great burdock and yacon provide insights into Asteraceae palaeo-polyploidization history and plant inulin production.</title>
        <authorList>
            <person name="Fan W."/>
            <person name="Wang S."/>
            <person name="Wang H."/>
            <person name="Wang A."/>
            <person name="Jiang F."/>
            <person name="Liu H."/>
            <person name="Zhao H."/>
            <person name="Xu D."/>
            <person name="Zhang Y."/>
        </authorList>
    </citation>
    <scope>NUCLEOTIDE SEQUENCE [LARGE SCALE GENOMIC DNA]</scope>
    <source>
        <strain evidence="2">cv. Niubang</strain>
    </source>
</reference>
<name>A0ACB9DHB0_ARCLA</name>
<accession>A0ACB9DHB0</accession>
<comment type="caution">
    <text evidence="1">The sequence shown here is derived from an EMBL/GenBank/DDBJ whole genome shotgun (WGS) entry which is preliminary data.</text>
</comment>
<keyword evidence="2" id="KW-1185">Reference proteome</keyword>
<organism evidence="1 2">
    <name type="scientific">Arctium lappa</name>
    <name type="common">Greater burdock</name>
    <name type="synonym">Lappa major</name>
    <dbReference type="NCBI Taxonomy" id="4217"/>
    <lineage>
        <taxon>Eukaryota</taxon>
        <taxon>Viridiplantae</taxon>
        <taxon>Streptophyta</taxon>
        <taxon>Embryophyta</taxon>
        <taxon>Tracheophyta</taxon>
        <taxon>Spermatophyta</taxon>
        <taxon>Magnoliopsida</taxon>
        <taxon>eudicotyledons</taxon>
        <taxon>Gunneridae</taxon>
        <taxon>Pentapetalae</taxon>
        <taxon>asterids</taxon>
        <taxon>campanulids</taxon>
        <taxon>Asterales</taxon>
        <taxon>Asteraceae</taxon>
        <taxon>Carduoideae</taxon>
        <taxon>Cardueae</taxon>
        <taxon>Arctiinae</taxon>
        <taxon>Arctium</taxon>
    </lineage>
</organism>
<dbReference type="EMBL" id="CM042049">
    <property type="protein sequence ID" value="KAI3745810.1"/>
    <property type="molecule type" value="Genomic_DNA"/>
</dbReference>
<sequence>MATKEKCRVILKYEENLGTVRLLESYYVGNASSVHALNNIVELCNMEDSYSDDIDDKKLKKDEGKVDDSPVDDSCSTVPKSKERVVPVDRVKVVSGKEDGRPQKGSKEHTVVVSSSDVNMGDKNDDINRVGILKVEPMMA</sequence>
<gene>
    <name evidence="1" type="ORF">L6452_08220</name>
</gene>